<sequence>MKTTITKIALAAAFLSTAAMANASPMQISVNSGATSVINALARYADNTTSTAFNVAVNTGDVDASVNTLGAFNSLRNVGSTIAVETSALGAANTGDIYLEQGSLSAGSSGAESASMAAARGATRSSGWGWYSNSSSYGSAFNSAYASNFENSLDETLSNYSAANIAYNSGSIDASVNTAGLVNRINGISTSAVGAVNTGGISVVVK</sequence>
<gene>
    <name evidence="2" type="ORF">RHP80_03725</name>
</gene>
<keyword evidence="1" id="KW-0732">Signal</keyword>
<dbReference type="RefSeq" id="WP_288405097.1">
    <property type="nucleotide sequence ID" value="NZ_CP134206.1"/>
</dbReference>
<evidence type="ECO:0000256" key="1">
    <source>
        <dbReference type="SAM" id="SignalP"/>
    </source>
</evidence>
<dbReference type="AlphaFoldDB" id="A0AB38YYH6"/>
<organism evidence="2 3">
    <name type="scientific">Acinetobacter soli</name>
    <dbReference type="NCBI Taxonomy" id="487316"/>
    <lineage>
        <taxon>Bacteria</taxon>
        <taxon>Pseudomonadati</taxon>
        <taxon>Pseudomonadota</taxon>
        <taxon>Gammaproteobacteria</taxon>
        <taxon>Moraxellales</taxon>
        <taxon>Moraxellaceae</taxon>
        <taxon>Acinetobacter</taxon>
    </lineage>
</organism>
<proteinExistence type="predicted"/>
<accession>A0AB38YYH6</accession>
<dbReference type="EMBL" id="CP134206">
    <property type="protein sequence ID" value="WND06270.1"/>
    <property type="molecule type" value="Genomic_DNA"/>
</dbReference>
<evidence type="ECO:0000313" key="3">
    <source>
        <dbReference type="Proteomes" id="UP001256400"/>
    </source>
</evidence>
<feature type="signal peptide" evidence="1">
    <location>
        <begin position="1"/>
        <end position="23"/>
    </location>
</feature>
<evidence type="ECO:0000313" key="2">
    <source>
        <dbReference type="EMBL" id="WND06270.1"/>
    </source>
</evidence>
<reference evidence="2" key="1">
    <citation type="submission" date="2023-09" db="EMBL/GenBank/DDBJ databases">
        <title>Acinetobacter soli.</title>
        <authorList>
            <person name="Kim B."/>
            <person name="Kim D."/>
            <person name="Park D."/>
        </authorList>
    </citation>
    <scope>NUCLEOTIDE SEQUENCE</scope>
    <source>
        <strain evidence="2">2023.05</strain>
    </source>
</reference>
<dbReference type="Proteomes" id="UP001256400">
    <property type="component" value="Chromosome"/>
</dbReference>
<name>A0AB38YYH6_9GAMM</name>
<protein>
    <submittedName>
        <fullName evidence="2">Uncharacterized protein</fullName>
    </submittedName>
</protein>
<feature type="chain" id="PRO_5044345049" evidence="1">
    <location>
        <begin position="24"/>
        <end position="206"/>
    </location>
</feature>